<gene>
    <name evidence="1" type="ORF">SPELUC_LOCUS3781</name>
</gene>
<keyword evidence="2" id="KW-1185">Reference proteome</keyword>
<comment type="caution">
    <text evidence="1">The sequence shown here is derived from an EMBL/GenBank/DDBJ whole genome shotgun (WGS) entry which is preliminary data.</text>
</comment>
<protein>
    <submittedName>
        <fullName evidence="1">3461_t:CDS:1</fullName>
    </submittedName>
</protein>
<name>A0ACA9L9Z9_9GLOM</name>
<dbReference type="EMBL" id="CAJVPW010003050">
    <property type="protein sequence ID" value="CAG8517687.1"/>
    <property type="molecule type" value="Genomic_DNA"/>
</dbReference>
<dbReference type="Proteomes" id="UP000789366">
    <property type="component" value="Unassembled WGS sequence"/>
</dbReference>
<evidence type="ECO:0000313" key="2">
    <source>
        <dbReference type="Proteomes" id="UP000789366"/>
    </source>
</evidence>
<sequence>MPPTSNSLLIYRYNTTQACDSCRSSKSRCKKVHLDQPKCNKCAERNIECIYSFQPQKRGPRHSANPQNNRNLPTSLPTPLSTFPLTSFPTPPTPSLTSPSTSPPTSPLTSFPTPFPTSPPTSPLTSFPTPFPTSPPTSPFTPPFTPLPTSSHRYPFTPLPSVFINYEEFCELIRDLSQEGIYPDVNVRESIQEENNILDNMFAKEQTAFDTLTSTSASPCPYKNAAGHYCHEGCILRYKNIRYT</sequence>
<evidence type="ECO:0000313" key="1">
    <source>
        <dbReference type="EMBL" id="CAG8517687.1"/>
    </source>
</evidence>
<organism evidence="1 2">
    <name type="scientific">Cetraspora pellucida</name>
    <dbReference type="NCBI Taxonomy" id="1433469"/>
    <lineage>
        <taxon>Eukaryota</taxon>
        <taxon>Fungi</taxon>
        <taxon>Fungi incertae sedis</taxon>
        <taxon>Mucoromycota</taxon>
        <taxon>Glomeromycotina</taxon>
        <taxon>Glomeromycetes</taxon>
        <taxon>Diversisporales</taxon>
        <taxon>Gigasporaceae</taxon>
        <taxon>Cetraspora</taxon>
    </lineage>
</organism>
<accession>A0ACA9L9Z9</accession>
<proteinExistence type="predicted"/>
<reference evidence="1" key="1">
    <citation type="submission" date="2021-06" db="EMBL/GenBank/DDBJ databases">
        <authorList>
            <person name="Kallberg Y."/>
            <person name="Tangrot J."/>
            <person name="Rosling A."/>
        </authorList>
    </citation>
    <scope>NUCLEOTIDE SEQUENCE</scope>
    <source>
        <strain evidence="1">28 12/20/2015</strain>
    </source>
</reference>